<dbReference type="AlphaFoldDB" id="A0A517XW14"/>
<dbReference type="OrthoDB" id="280080at2"/>
<dbReference type="KEGG" id="uli:ETAA1_36580"/>
<protein>
    <submittedName>
        <fullName evidence="1">Uncharacterized protein</fullName>
    </submittedName>
</protein>
<evidence type="ECO:0000313" key="2">
    <source>
        <dbReference type="Proteomes" id="UP000319576"/>
    </source>
</evidence>
<accession>A0A517XW14</accession>
<proteinExistence type="predicted"/>
<evidence type="ECO:0000313" key="1">
    <source>
        <dbReference type="EMBL" id="QDU21686.1"/>
    </source>
</evidence>
<keyword evidence="2" id="KW-1185">Reference proteome</keyword>
<dbReference type="Proteomes" id="UP000319576">
    <property type="component" value="Chromosome"/>
</dbReference>
<dbReference type="RefSeq" id="WP_145240823.1">
    <property type="nucleotide sequence ID" value="NZ_CP036273.1"/>
</dbReference>
<reference evidence="1 2" key="1">
    <citation type="submission" date="2019-02" db="EMBL/GenBank/DDBJ databases">
        <title>Deep-cultivation of Planctomycetes and their phenomic and genomic characterization uncovers novel biology.</title>
        <authorList>
            <person name="Wiegand S."/>
            <person name="Jogler M."/>
            <person name="Boedeker C."/>
            <person name="Pinto D."/>
            <person name="Vollmers J."/>
            <person name="Rivas-Marin E."/>
            <person name="Kohn T."/>
            <person name="Peeters S.H."/>
            <person name="Heuer A."/>
            <person name="Rast P."/>
            <person name="Oberbeckmann S."/>
            <person name="Bunk B."/>
            <person name="Jeske O."/>
            <person name="Meyerdierks A."/>
            <person name="Storesund J.E."/>
            <person name="Kallscheuer N."/>
            <person name="Luecker S."/>
            <person name="Lage O.M."/>
            <person name="Pohl T."/>
            <person name="Merkel B.J."/>
            <person name="Hornburger P."/>
            <person name="Mueller R.-W."/>
            <person name="Bruemmer F."/>
            <person name="Labrenz M."/>
            <person name="Spormann A.M."/>
            <person name="Op den Camp H."/>
            <person name="Overmann J."/>
            <person name="Amann R."/>
            <person name="Jetten M.S.M."/>
            <person name="Mascher T."/>
            <person name="Medema M.H."/>
            <person name="Devos D.P."/>
            <person name="Kaster A.-K."/>
            <person name="Ovreas L."/>
            <person name="Rohde M."/>
            <person name="Galperin M.Y."/>
            <person name="Jogler C."/>
        </authorList>
    </citation>
    <scope>NUCLEOTIDE SEQUENCE [LARGE SCALE GENOMIC DNA]</scope>
    <source>
        <strain evidence="1 2">ETA_A1</strain>
    </source>
</reference>
<organism evidence="1 2">
    <name type="scientific">Urbifossiella limnaea</name>
    <dbReference type="NCBI Taxonomy" id="2528023"/>
    <lineage>
        <taxon>Bacteria</taxon>
        <taxon>Pseudomonadati</taxon>
        <taxon>Planctomycetota</taxon>
        <taxon>Planctomycetia</taxon>
        <taxon>Gemmatales</taxon>
        <taxon>Gemmataceae</taxon>
        <taxon>Urbifossiella</taxon>
    </lineage>
</organism>
<sequence length="404" mass="43287">MLGLVLTAAIAPAAPPVDPDPKHLAVPPAEQARAAALVEKLGSPRFDDREKAQEELSAMGRRAVPALAEGITKHASAEVRARCQALYPRARADDVQARLAVFVADEAGKFEHDLPGWGEFLQVTAGCGPAARTVFAEIVSNPVGRELVMTDLAPQDLGARIAARKQEIYQRRLTGTRTGQVQEPPVVELLALMLAESRIPSKHIPRTTSSVIVFTMPGFATAVNGGGREARVYRTIAGKWVASRDDATVMMQALSVGTALELPEVADLGARMLQTAGVTALNKAQAAMHVAKSGNPKFLPALEATFKDESVVRSVGVVVAAPLAAPVPPQAATKVVQLRDIALASAILLTEQDPTEYGYELSNNPQRTARYNYTLWTLPADRRAAAFAKWTTWRAANPDFGQLR</sequence>
<gene>
    <name evidence="1" type="ORF">ETAA1_36580</name>
</gene>
<dbReference type="EMBL" id="CP036273">
    <property type="protein sequence ID" value="QDU21686.1"/>
    <property type="molecule type" value="Genomic_DNA"/>
</dbReference>
<name>A0A517XW14_9BACT</name>